<dbReference type="PIRSF" id="PIRSF003230">
    <property type="entry name" value="YbgC"/>
    <property type="match status" value="1"/>
</dbReference>
<dbReference type="InterPro" id="IPR050563">
    <property type="entry name" value="4-hydroxybenzoyl-CoA_TE"/>
</dbReference>
<dbReference type="PANTHER" id="PTHR31793">
    <property type="entry name" value="4-HYDROXYBENZOYL-COA THIOESTERASE FAMILY MEMBER"/>
    <property type="match status" value="1"/>
</dbReference>
<protein>
    <submittedName>
        <fullName evidence="3">Acyl-CoA thioester hydrolase</fullName>
        <ecNumber evidence="3">3.1.2.-</ecNumber>
    </submittedName>
</protein>
<dbReference type="RefSeq" id="WP_309729298.1">
    <property type="nucleotide sequence ID" value="NZ_JAVDQA010000007.1"/>
</dbReference>
<evidence type="ECO:0000313" key="4">
    <source>
        <dbReference type="Proteomes" id="UP001257659"/>
    </source>
</evidence>
<dbReference type="GO" id="GO:0016787">
    <property type="term" value="F:hydrolase activity"/>
    <property type="evidence" value="ECO:0007669"/>
    <property type="project" value="UniProtKB-KW"/>
</dbReference>
<dbReference type="PANTHER" id="PTHR31793:SF27">
    <property type="entry name" value="NOVEL THIOESTERASE SUPERFAMILY DOMAIN AND SAPOSIN A-TYPE DOMAIN CONTAINING PROTEIN (0610012H03RIK)"/>
    <property type="match status" value="1"/>
</dbReference>
<proteinExistence type="inferred from homology"/>
<dbReference type="EMBL" id="JAVDQA010000007">
    <property type="protein sequence ID" value="MDR6301673.1"/>
    <property type="molecule type" value="Genomic_DNA"/>
</dbReference>
<dbReference type="Gene3D" id="3.10.129.10">
    <property type="entry name" value="Hotdog Thioesterase"/>
    <property type="match status" value="1"/>
</dbReference>
<keyword evidence="4" id="KW-1185">Reference proteome</keyword>
<dbReference type="Pfam" id="PF13279">
    <property type="entry name" value="4HBT_2"/>
    <property type="match status" value="1"/>
</dbReference>
<sequence>MKANSTNNLSHIHHTKVRFSDCDPFQIVWHGNYLLYFEDAREAFCSQHKFSYLDVKKMGFGTPIVSFECKHKHPLKYGDTAIIETTFVNSLAAKLIFSYVIRNQDDQLICTGKTTQVFVDENRELVLNTPDFFKKWKEKHKL</sequence>
<name>A0ABU1K7U1_9FLAO</name>
<reference evidence="3 4" key="1">
    <citation type="submission" date="2023-07" db="EMBL/GenBank/DDBJ databases">
        <title>Genomic Encyclopedia of Type Strains, Phase IV (KMG-IV): sequencing the most valuable type-strain genomes for metagenomic binning, comparative biology and taxonomic classification.</title>
        <authorList>
            <person name="Goeker M."/>
        </authorList>
    </citation>
    <scope>NUCLEOTIDE SEQUENCE [LARGE SCALE GENOMIC DNA]</scope>
    <source>
        <strain evidence="3 4">DSM 102814</strain>
    </source>
</reference>
<gene>
    <name evidence="3" type="ORF">GGR31_002343</name>
</gene>
<keyword evidence="2 3" id="KW-0378">Hydrolase</keyword>
<dbReference type="CDD" id="cd00586">
    <property type="entry name" value="4HBT"/>
    <property type="match status" value="1"/>
</dbReference>
<comment type="similarity">
    <text evidence="1">Belongs to the 4-hydroxybenzoyl-CoA thioesterase family.</text>
</comment>
<evidence type="ECO:0000256" key="1">
    <source>
        <dbReference type="ARBA" id="ARBA00005953"/>
    </source>
</evidence>
<dbReference type="Proteomes" id="UP001257659">
    <property type="component" value="Unassembled WGS sequence"/>
</dbReference>
<evidence type="ECO:0000256" key="2">
    <source>
        <dbReference type="ARBA" id="ARBA00022801"/>
    </source>
</evidence>
<dbReference type="SUPFAM" id="SSF54637">
    <property type="entry name" value="Thioesterase/thiol ester dehydrase-isomerase"/>
    <property type="match status" value="1"/>
</dbReference>
<dbReference type="InterPro" id="IPR029069">
    <property type="entry name" value="HotDog_dom_sf"/>
</dbReference>
<dbReference type="EC" id="3.1.2.-" evidence="3"/>
<organism evidence="3 4">
    <name type="scientific">Mesonia maritima</name>
    <dbReference type="NCBI Taxonomy" id="1793873"/>
    <lineage>
        <taxon>Bacteria</taxon>
        <taxon>Pseudomonadati</taxon>
        <taxon>Bacteroidota</taxon>
        <taxon>Flavobacteriia</taxon>
        <taxon>Flavobacteriales</taxon>
        <taxon>Flavobacteriaceae</taxon>
        <taxon>Mesonia</taxon>
    </lineage>
</organism>
<dbReference type="NCBIfam" id="TIGR00051">
    <property type="entry name" value="YbgC/FadM family acyl-CoA thioesterase"/>
    <property type="match status" value="1"/>
</dbReference>
<evidence type="ECO:0000313" key="3">
    <source>
        <dbReference type="EMBL" id="MDR6301673.1"/>
    </source>
</evidence>
<accession>A0ABU1K7U1</accession>
<comment type="caution">
    <text evidence="3">The sequence shown here is derived from an EMBL/GenBank/DDBJ whole genome shotgun (WGS) entry which is preliminary data.</text>
</comment>
<dbReference type="InterPro" id="IPR006684">
    <property type="entry name" value="YbgC/YbaW"/>
</dbReference>